<name>A0A9J5WMI1_SOLCO</name>
<comment type="caution">
    <text evidence="1">The sequence shown here is derived from an EMBL/GenBank/DDBJ whole genome shotgun (WGS) entry which is preliminary data.</text>
</comment>
<organism evidence="1 2">
    <name type="scientific">Solanum commersonii</name>
    <name type="common">Commerson's wild potato</name>
    <name type="synonym">Commerson's nightshade</name>
    <dbReference type="NCBI Taxonomy" id="4109"/>
    <lineage>
        <taxon>Eukaryota</taxon>
        <taxon>Viridiplantae</taxon>
        <taxon>Streptophyta</taxon>
        <taxon>Embryophyta</taxon>
        <taxon>Tracheophyta</taxon>
        <taxon>Spermatophyta</taxon>
        <taxon>Magnoliopsida</taxon>
        <taxon>eudicotyledons</taxon>
        <taxon>Gunneridae</taxon>
        <taxon>Pentapetalae</taxon>
        <taxon>asterids</taxon>
        <taxon>lamiids</taxon>
        <taxon>Solanales</taxon>
        <taxon>Solanaceae</taxon>
        <taxon>Solanoideae</taxon>
        <taxon>Solaneae</taxon>
        <taxon>Solanum</taxon>
    </lineage>
</organism>
<keyword evidence="2" id="KW-1185">Reference proteome</keyword>
<accession>A0A9J5WMI1</accession>
<reference evidence="1 2" key="1">
    <citation type="submission" date="2020-09" db="EMBL/GenBank/DDBJ databases">
        <title>De no assembly of potato wild relative species, Solanum commersonii.</title>
        <authorList>
            <person name="Cho K."/>
        </authorList>
    </citation>
    <scope>NUCLEOTIDE SEQUENCE [LARGE SCALE GENOMIC DNA]</scope>
    <source>
        <strain evidence="1">LZ3.2</strain>
        <tissue evidence="1">Leaf</tissue>
    </source>
</reference>
<dbReference type="AlphaFoldDB" id="A0A9J5WMI1"/>
<proteinExistence type="predicted"/>
<sequence length="110" mass="12690">MAKMTSKIWIPKRSMAYSTRKLAKRGFYPLWCSFNLENGLVCPRLLNISTKMTSKILITKRSMDYSTRKSVKQEVYPLWVPFDLENGLFYPSGPTGSIAKVLTEVRENSF</sequence>
<gene>
    <name evidence="1" type="ORF">H5410_056549</name>
</gene>
<dbReference type="EMBL" id="JACXVP010000011">
    <property type="protein sequence ID" value="KAG5576415.1"/>
    <property type="molecule type" value="Genomic_DNA"/>
</dbReference>
<protein>
    <submittedName>
        <fullName evidence="1">Uncharacterized protein</fullName>
    </submittedName>
</protein>
<evidence type="ECO:0000313" key="1">
    <source>
        <dbReference type="EMBL" id="KAG5576415.1"/>
    </source>
</evidence>
<evidence type="ECO:0000313" key="2">
    <source>
        <dbReference type="Proteomes" id="UP000824120"/>
    </source>
</evidence>
<dbReference type="Proteomes" id="UP000824120">
    <property type="component" value="Chromosome 11"/>
</dbReference>